<dbReference type="SUPFAM" id="SSF52540">
    <property type="entry name" value="P-loop containing nucleoside triphosphate hydrolases"/>
    <property type="match status" value="1"/>
</dbReference>
<keyword evidence="3 5" id="KW-0067">ATP-binding</keyword>
<dbReference type="EMBL" id="FOSH01000005">
    <property type="protein sequence ID" value="SFK13031.1"/>
    <property type="molecule type" value="Genomic_DNA"/>
</dbReference>
<dbReference type="STRING" id="45496.SAMN04488079_105148"/>
<keyword evidence="2 5" id="KW-0547">Nucleotide-binding</keyword>
<gene>
    <name evidence="5" type="primary">coaE</name>
    <name evidence="7" type="ORF">SAMN04488079_105148</name>
</gene>
<keyword evidence="5 7" id="KW-0418">Kinase</keyword>
<reference evidence="8" key="1">
    <citation type="submission" date="2016-10" db="EMBL/GenBank/DDBJ databases">
        <authorList>
            <person name="Varghese N."/>
            <person name="Submissions S."/>
        </authorList>
    </citation>
    <scope>NUCLEOTIDE SEQUENCE [LARGE SCALE GENOMIC DNA]</scope>
    <source>
        <strain evidence="8">DSM 11578</strain>
    </source>
</reference>
<dbReference type="GO" id="GO:0005524">
    <property type="term" value="F:ATP binding"/>
    <property type="evidence" value="ECO:0007669"/>
    <property type="project" value="UniProtKB-UniRule"/>
</dbReference>
<dbReference type="OrthoDB" id="9812943at2"/>
<keyword evidence="8" id="KW-1185">Reference proteome</keyword>
<dbReference type="Gene3D" id="3.40.50.300">
    <property type="entry name" value="P-loop containing nucleotide triphosphate hydrolases"/>
    <property type="match status" value="1"/>
</dbReference>
<protein>
    <recommendedName>
        <fullName evidence="5 6">Dephospho-CoA kinase</fullName>
        <ecNumber evidence="5 6">2.7.1.24</ecNumber>
    </recommendedName>
    <alternativeName>
        <fullName evidence="5">Dephosphocoenzyme A kinase</fullName>
    </alternativeName>
</protein>
<dbReference type="InterPro" id="IPR027417">
    <property type="entry name" value="P-loop_NTPase"/>
</dbReference>
<keyword evidence="5" id="KW-0963">Cytoplasm</keyword>
<evidence type="ECO:0000256" key="6">
    <source>
        <dbReference type="NCBIfam" id="TIGR00152"/>
    </source>
</evidence>
<keyword evidence="4 5" id="KW-0173">Coenzyme A biosynthesis</keyword>
<evidence type="ECO:0000256" key="5">
    <source>
        <dbReference type="HAMAP-Rule" id="MF_00376"/>
    </source>
</evidence>
<dbReference type="EC" id="2.7.1.24" evidence="5 6"/>
<dbReference type="CDD" id="cd02022">
    <property type="entry name" value="DPCK"/>
    <property type="match status" value="1"/>
</dbReference>
<organism evidence="7 8">
    <name type="scientific">Methylophaga sulfidovorans</name>
    <dbReference type="NCBI Taxonomy" id="45496"/>
    <lineage>
        <taxon>Bacteria</taxon>
        <taxon>Pseudomonadati</taxon>
        <taxon>Pseudomonadota</taxon>
        <taxon>Gammaproteobacteria</taxon>
        <taxon>Thiotrichales</taxon>
        <taxon>Piscirickettsiaceae</taxon>
        <taxon>Methylophaga</taxon>
    </lineage>
</organism>
<comment type="similarity">
    <text evidence="1 5">Belongs to the CoaE family.</text>
</comment>
<dbReference type="InterPro" id="IPR001977">
    <property type="entry name" value="Depp_CoAkinase"/>
</dbReference>
<dbReference type="NCBIfam" id="TIGR00152">
    <property type="entry name" value="dephospho-CoA kinase"/>
    <property type="match status" value="1"/>
</dbReference>
<evidence type="ECO:0000313" key="8">
    <source>
        <dbReference type="Proteomes" id="UP000198924"/>
    </source>
</evidence>
<feature type="binding site" evidence="5">
    <location>
        <begin position="12"/>
        <end position="17"/>
    </location>
    <ligand>
        <name>ATP</name>
        <dbReference type="ChEBI" id="CHEBI:30616"/>
    </ligand>
</feature>
<evidence type="ECO:0000313" key="7">
    <source>
        <dbReference type="EMBL" id="SFK13031.1"/>
    </source>
</evidence>
<dbReference type="GO" id="GO:0005737">
    <property type="term" value="C:cytoplasm"/>
    <property type="evidence" value="ECO:0007669"/>
    <property type="project" value="UniProtKB-SubCell"/>
</dbReference>
<dbReference type="UniPathway" id="UPA00241">
    <property type="reaction ID" value="UER00356"/>
</dbReference>
<dbReference type="PROSITE" id="PS51219">
    <property type="entry name" value="DPCK"/>
    <property type="match status" value="1"/>
</dbReference>
<dbReference type="PANTHER" id="PTHR10695:SF46">
    <property type="entry name" value="BIFUNCTIONAL COENZYME A SYNTHASE-RELATED"/>
    <property type="match status" value="1"/>
</dbReference>
<dbReference type="RefSeq" id="WP_091712249.1">
    <property type="nucleotide sequence ID" value="NZ_FOSH01000005.1"/>
</dbReference>
<proteinExistence type="inferred from homology"/>
<comment type="catalytic activity">
    <reaction evidence="5">
        <text>3'-dephospho-CoA + ATP = ADP + CoA + H(+)</text>
        <dbReference type="Rhea" id="RHEA:18245"/>
        <dbReference type="ChEBI" id="CHEBI:15378"/>
        <dbReference type="ChEBI" id="CHEBI:30616"/>
        <dbReference type="ChEBI" id="CHEBI:57287"/>
        <dbReference type="ChEBI" id="CHEBI:57328"/>
        <dbReference type="ChEBI" id="CHEBI:456216"/>
        <dbReference type="EC" id="2.7.1.24"/>
    </reaction>
</comment>
<dbReference type="GO" id="GO:0015937">
    <property type="term" value="P:coenzyme A biosynthetic process"/>
    <property type="evidence" value="ECO:0007669"/>
    <property type="project" value="UniProtKB-UniRule"/>
</dbReference>
<evidence type="ECO:0000256" key="4">
    <source>
        <dbReference type="ARBA" id="ARBA00022993"/>
    </source>
</evidence>
<evidence type="ECO:0000256" key="2">
    <source>
        <dbReference type="ARBA" id="ARBA00022741"/>
    </source>
</evidence>
<dbReference type="PANTHER" id="PTHR10695">
    <property type="entry name" value="DEPHOSPHO-COA KINASE-RELATED"/>
    <property type="match status" value="1"/>
</dbReference>
<comment type="function">
    <text evidence="5">Catalyzes the phosphorylation of the 3'-hydroxyl group of dephosphocoenzyme A to form coenzyme A.</text>
</comment>
<evidence type="ECO:0000256" key="3">
    <source>
        <dbReference type="ARBA" id="ARBA00022840"/>
    </source>
</evidence>
<dbReference type="AlphaFoldDB" id="A0A1I3X2H5"/>
<name>A0A1I3X2H5_9GAMM</name>
<keyword evidence="5" id="KW-0808">Transferase</keyword>
<evidence type="ECO:0000256" key="1">
    <source>
        <dbReference type="ARBA" id="ARBA00009018"/>
    </source>
</evidence>
<accession>A0A1I3X2H5</accession>
<sequence>MVFKVGLTGGIASGKSTVTSLFYDKYQIDIIDADRIAHALLSQGSPCYTKVVNIFGELALLKNGDINRRYLRERIFHEPNAKQQLEAILHPVIHQQLLSKAESASSPYCILSVPLLIEVGMHKEVDRVCVIDVSEHTQLERLTSRDKVSTETALAMINSQCDRQVRLQYADDIINNNHSVDSLAHQVAQLHELYLNFADK</sequence>
<comment type="pathway">
    <text evidence="5">Cofactor biosynthesis; coenzyme A biosynthesis; CoA from (R)-pantothenate: step 5/5.</text>
</comment>
<dbReference type="HAMAP" id="MF_00376">
    <property type="entry name" value="Dephospho_CoA_kinase"/>
    <property type="match status" value="1"/>
</dbReference>
<dbReference type="Pfam" id="PF01121">
    <property type="entry name" value="CoaE"/>
    <property type="match status" value="1"/>
</dbReference>
<comment type="subcellular location">
    <subcellularLocation>
        <location evidence="5">Cytoplasm</location>
    </subcellularLocation>
</comment>
<dbReference type="Proteomes" id="UP000198924">
    <property type="component" value="Unassembled WGS sequence"/>
</dbReference>
<dbReference type="GO" id="GO:0004140">
    <property type="term" value="F:dephospho-CoA kinase activity"/>
    <property type="evidence" value="ECO:0007669"/>
    <property type="project" value="UniProtKB-UniRule"/>
</dbReference>